<evidence type="ECO:0000256" key="1">
    <source>
        <dbReference type="ARBA" id="ARBA00022448"/>
    </source>
</evidence>
<dbReference type="PROSITE" id="PS00211">
    <property type="entry name" value="ABC_TRANSPORTER_1"/>
    <property type="match status" value="1"/>
</dbReference>
<dbReference type="InterPro" id="IPR017871">
    <property type="entry name" value="ABC_transporter-like_CS"/>
</dbReference>
<comment type="function">
    <text evidence="5">Part of the ABC transporter complex HmuTUV involved in hemin import. Responsible for energy coupling to the transport system.</text>
</comment>
<dbReference type="Pfam" id="PF00005">
    <property type="entry name" value="ABC_tran"/>
    <property type="match status" value="1"/>
</dbReference>
<evidence type="ECO:0000313" key="8">
    <source>
        <dbReference type="Proteomes" id="UP001178354"/>
    </source>
</evidence>
<dbReference type="NCBIfam" id="NF010068">
    <property type="entry name" value="PRK13548.1"/>
    <property type="match status" value="1"/>
</dbReference>
<protein>
    <submittedName>
        <fullName evidence="7">Heme ABC transporter ATP-binding protein</fullName>
    </submittedName>
</protein>
<evidence type="ECO:0000256" key="4">
    <source>
        <dbReference type="ARBA" id="ARBA00022967"/>
    </source>
</evidence>
<dbReference type="InterPro" id="IPR003439">
    <property type="entry name" value="ABC_transporter-like_ATP-bd"/>
</dbReference>
<keyword evidence="2" id="KW-0547">Nucleotide-binding</keyword>
<gene>
    <name evidence="7" type="ORF">Q8A57_04005</name>
</gene>
<dbReference type="SUPFAM" id="SSF52540">
    <property type="entry name" value="P-loop containing nucleoside triphosphate hydrolases"/>
    <property type="match status" value="1"/>
</dbReference>
<dbReference type="EMBL" id="JAUUUU010000001">
    <property type="protein sequence ID" value="MDP1520126.1"/>
    <property type="molecule type" value="Genomic_DNA"/>
</dbReference>
<reference evidence="7" key="1">
    <citation type="journal article" date="2010" name="Int. J. Syst. Evol. Microbiol.">
        <title>Porticoccus litoralis gen. nov., sp. nov., a gammaproteobacterium isolated from the Yellow Sea.</title>
        <authorList>
            <person name="Oh H.M."/>
            <person name="Kim H."/>
            <person name="Kim K.M."/>
            <person name="Min G.S."/>
            <person name="Cho J.C."/>
        </authorList>
    </citation>
    <scope>NUCLEOTIDE SEQUENCE</scope>
    <source>
        <strain evidence="7">DSM 25064</strain>
    </source>
</reference>
<dbReference type="GO" id="GO:0016887">
    <property type="term" value="F:ATP hydrolysis activity"/>
    <property type="evidence" value="ECO:0007669"/>
    <property type="project" value="InterPro"/>
</dbReference>
<evidence type="ECO:0000313" key="7">
    <source>
        <dbReference type="EMBL" id="MDP1520126.1"/>
    </source>
</evidence>
<keyword evidence="3 7" id="KW-0067">ATP-binding</keyword>
<dbReference type="CDD" id="cd03214">
    <property type="entry name" value="ABC_Iron-Siderophores_B12_Hemin"/>
    <property type="match status" value="1"/>
</dbReference>
<keyword evidence="1" id="KW-0813">Transport</keyword>
<reference evidence="7" key="2">
    <citation type="submission" date="2023-08" db="EMBL/GenBank/DDBJ databases">
        <authorList>
            <person name="Luo J."/>
        </authorList>
    </citation>
    <scope>NUCLEOTIDE SEQUENCE</scope>
    <source>
        <strain evidence="7">DSM 25064</strain>
    </source>
</reference>
<name>A0AAW8B2H4_9GAMM</name>
<dbReference type="InterPro" id="IPR027417">
    <property type="entry name" value="P-loop_NTPase"/>
</dbReference>
<accession>A0AAW8B2H4</accession>
<evidence type="ECO:0000256" key="2">
    <source>
        <dbReference type="ARBA" id="ARBA00022741"/>
    </source>
</evidence>
<dbReference type="GO" id="GO:0005524">
    <property type="term" value="F:ATP binding"/>
    <property type="evidence" value="ECO:0007669"/>
    <property type="project" value="UniProtKB-KW"/>
</dbReference>
<evidence type="ECO:0000256" key="5">
    <source>
        <dbReference type="ARBA" id="ARBA00037066"/>
    </source>
</evidence>
<proteinExistence type="predicted"/>
<dbReference type="RefSeq" id="WP_305169642.1">
    <property type="nucleotide sequence ID" value="NZ_JAUUUU010000001.1"/>
</dbReference>
<feature type="domain" description="ABC transporter" evidence="6">
    <location>
        <begin position="2"/>
        <end position="240"/>
    </location>
</feature>
<keyword evidence="8" id="KW-1185">Reference proteome</keyword>
<dbReference type="AlphaFoldDB" id="A0AAW8B2H4"/>
<evidence type="ECO:0000256" key="3">
    <source>
        <dbReference type="ARBA" id="ARBA00022840"/>
    </source>
</evidence>
<sequence length="256" mass="27618">MLLARNLSLNVAGFSLLRNINLNVEPGKVTAVIGANGAGKTSLLRLLTGEQKASDGEVMFNGRGLGDWQPQHLARMMAVLPQHSRLDFPFTAREVVTLGRIPHATGIARDAQIVNDALQAVDGGYLDKRYYTQMSGGEKQRVQLARVLAQIWEPVDDGQRVLMLDEPTSAFDLAHQQLTLTIMRSLAEQGVGVLVVIHDLNLAARCADQLLVLSCGEIAASGEPGEVLTPELIRDVFHVEATIAVNPLTGTPMVLA</sequence>
<organism evidence="7 8">
    <name type="scientific">Porticoccus litoralis</name>
    <dbReference type="NCBI Taxonomy" id="434086"/>
    <lineage>
        <taxon>Bacteria</taxon>
        <taxon>Pseudomonadati</taxon>
        <taxon>Pseudomonadota</taxon>
        <taxon>Gammaproteobacteria</taxon>
        <taxon>Cellvibrionales</taxon>
        <taxon>Porticoccaceae</taxon>
        <taxon>Porticoccus</taxon>
    </lineage>
</organism>
<dbReference type="PANTHER" id="PTHR42794">
    <property type="entry name" value="HEMIN IMPORT ATP-BINDING PROTEIN HMUV"/>
    <property type="match status" value="1"/>
</dbReference>
<keyword evidence="4" id="KW-1278">Translocase</keyword>
<dbReference type="PANTHER" id="PTHR42794:SF1">
    <property type="entry name" value="HEMIN IMPORT ATP-BINDING PROTEIN HMUV"/>
    <property type="match status" value="1"/>
</dbReference>
<comment type="caution">
    <text evidence="7">The sequence shown here is derived from an EMBL/GenBank/DDBJ whole genome shotgun (WGS) entry which is preliminary data.</text>
</comment>
<evidence type="ECO:0000259" key="6">
    <source>
        <dbReference type="PROSITE" id="PS50893"/>
    </source>
</evidence>
<dbReference type="Proteomes" id="UP001178354">
    <property type="component" value="Unassembled WGS sequence"/>
</dbReference>
<dbReference type="PROSITE" id="PS50893">
    <property type="entry name" value="ABC_TRANSPORTER_2"/>
    <property type="match status" value="1"/>
</dbReference>
<dbReference type="SMART" id="SM00382">
    <property type="entry name" value="AAA"/>
    <property type="match status" value="1"/>
</dbReference>
<dbReference type="InterPro" id="IPR003593">
    <property type="entry name" value="AAA+_ATPase"/>
</dbReference>
<dbReference type="Gene3D" id="3.40.50.300">
    <property type="entry name" value="P-loop containing nucleotide triphosphate hydrolases"/>
    <property type="match status" value="1"/>
</dbReference>